<dbReference type="Pfam" id="PF17917">
    <property type="entry name" value="RT_RNaseH"/>
    <property type="match status" value="1"/>
</dbReference>
<evidence type="ECO:0000256" key="3">
    <source>
        <dbReference type="ARBA" id="ARBA00022722"/>
    </source>
</evidence>
<dbReference type="STRING" id="299467.A0A443RVQ4"/>
<dbReference type="PANTHER" id="PTHR37984:SF5">
    <property type="entry name" value="PROTEIN NYNRIN-LIKE"/>
    <property type="match status" value="1"/>
</dbReference>
<dbReference type="EMBL" id="NCKV01025953">
    <property type="protein sequence ID" value="RWS19451.1"/>
    <property type="molecule type" value="Genomic_DNA"/>
</dbReference>
<feature type="non-terminal residue" evidence="8">
    <location>
        <position position="321"/>
    </location>
</feature>
<evidence type="ECO:0000313" key="8">
    <source>
        <dbReference type="EMBL" id="RWS19451.1"/>
    </source>
</evidence>
<dbReference type="Gene3D" id="3.30.70.270">
    <property type="match status" value="2"/>
</dbReference>
<dbReference type="CDD" id="cd09274">
    <property type="entry name" value="RNase_HI_RT_Ty3"/>
    <property type="match status" value="1"/>
</dbReference>
<name>A0A443RVQ4_9ACAR</name>
<dbReference type="InterPro" id="IPR043128">
    <property type="entry name" value="Rev_trsase/Diguanyl_cyclase"/>
</dbReference>
<dbReference type="InterPro" id="IPR050951">
    <property type="entry name" value="Retrovirus_Pol_polyprotein"/>
</dbReference>
<feature type="domain" description="Reverse transcriptase RNase H-like" evidence="7">
    <location>
        <begin position="129"/>
        <end position="235"/>
    </location>
</feature>
<evidence type="ECO:0000256" key="1">
    <source>
        <dbReference type="ARBA" id="ARBA00022679"/>
    </source>
</evidence>
<dbReference type="Proteomes" id="UP000288716">
    <property type="component" value="Unassembled WGS sequence"/>
</dbReference>
<dbReference type="AlphaFoldDB" id="A0A443RVQ4"/>
<keyword evidence="4 8" id="KW-0255">Endonuclease</keyword>
<dbReference type="VEuPathDB" id="VectorBase:LDEU012589"/>
<organism evidence="8 9">
    <name type="scientific">Leptotrombidium deliense</name>
    <dbReference type="NCBI Taxonomy" id="299467"/>
    <lineage>
        <taxon>Eukaryota</taxon>
        <taxon>Metazoa</taxon>
        <taxon>Ecdysozoa</taxon>
        <taxon>Arthropoda</taxon>
        <taxon>Chelicerata</taxon>
        <taxon>Arachnida</taxon>
        <taxon>Acari</taxon>
        <taxon>Acariformes</taxon>
        <taxon>Trombidiformes</taxon>
        <taxon>Prostigmata</taxon>
        <taxon>Anystina</taxon>
        <taxon>Parasitengona</taxon>
        <taxon>Trombiculoidea</taxon>
        <taxon>Trombiculidae</taxon>
        <taxon>Leptotrombidium</taxon>
    </lineage>
</organism>
<evidence type="ECO:0000259" key="7">
    <source>
        <dbReference type="Pfam" id="PF17917"/>
    </source>
</evidence>
<protein>
    <submittedName>
        <fullName evidence="8">Enzymatic polyprotein endonuclease reverse-like protein</fullName>
    </submittedName>
</protein>
<keyword evidence="1" id="KW-0808">Transferase</keyword>
<dbReference type="PANTHER" id="PTHR37984">
    <property type="entry name" value="PROTEIN CBG26694"/>
    <property type="match status" value="1"/>
</dbReference>
<dbReference type="GO" id="GO:0003964">
    <property type="term" value="F:RNA-directed DNA polymerase activity"/>
    <property type="evidence" value="ECO:0007669"/>
    <property type="project" value="UniProtKB-KW"/>
</dbReference>
<comment type="caution">
    <text evidence="8">The sequence shown here is derived from an EMBL/GenBank/DDBJ whole genome shotgun (WGS) entry which is preliminary data.</text>
</comment>
<dbReference type="OrthoDB" id="6425673at2759"/>
<evidence type="ECO:0000256" key="2">
    <source>
        <dbReference type="ARBA" id="ARBA00022695"/>
    </source>
</evidence>
<evidence type="ECO:0000256" key="5">
    <source>
        <dbReference type="ARBA" id="ARBA00022801"/>
    </source>
</evidence>
<keyword evidence="9" id="KW-1185">Reference proteome</keyword>
<keyword evidence="6" id="KW-0695">RNA-directed DNA polymerase</keyword>
<keyword evidence="2" id="KW-0548">Nucleotidyltransferase</keyword>
<sequence length="321" mass="37044">HNSSLISVLSELREAKLKLKPNKCFFGYTEIKYLGYVISADGIRIDPAKIAVLENIKPPKNLKELRRILGGINYLKNHISKLSHIAQPLYCLLKKDACLIWTHIHDAALKQLIKQISEAPVLTFSKPNCKKILCCDASENAIGGVLKQEECDESGKQILRIIGYYGRSLSESEKKYPVFDKEFLAIFACILHWRCDLYGVYFHVYTDHKPISVAKDRSKSASLRMRRWILQLYEYTFEIIYKEGRINFDADFLSRLEYKDDEKDQEEIIAFAITQENLDISLLQSADVFCTTKIQELKNNSKAENIFGEQFALVNDILYRL</sequence>
<gene>
    <name evidence="8" type="ORF">B4U80_12293</name>
</gene>
<evidence type="ECO:0000256" key="4">
    <source>
        <dbReference type="ARBA" id="ARBA00022759"/>
    </source>
</evidence>
<evidence type="ECO:0000313" key="9">
    <source>
        <dbReference type="Proteomes" id="UP000288716"/>
    </source>
</evidence>
<dbReference type="SUPFAM" id="SSF56672">
    <property type="entry name" value="DNA/RNA polymerases"/>
    <property type="match status" value="1"/>
</dbReference>
<reference evidence="8 9" key="1">
    <citation type="journal article" date="2018" name="Gigascience">
        <title>Genomes of trombidid mites reveal novel predicted allergens and laterally-transferred genes associated with secondary metabolism.</title>
        <authorList>
            <person name="Dong X."/>
            <person name="Chaisiri K."/>
            <person name="Xia D."/>
            <person name="Armstrong S.D."/>
            <person name="Fang Y."/>
            <person name="Donnelly M.J."/>
            <person name="Kadowaki T."/>
            <person name="McGarry J.W."/>
            <person name="Darby A.C."/>
            <person name="Makepeace B.L."/>
        </authorList>
    </citation>
    <scope>NUCLEOTIDE SEQUENCE [LARGE SCALE GENOMIC DNA]</scope>
    <source>
        <strain evidence="8">UoL-UT</strain>
    </source>
</reference>
<proteinExistence type="predicted"/>
<keyword evidence="3" id="KW-0540">Nuclease</keyword>
<dbReference type="InterPro" id="IPR041373">
    <property type="entry name" value="RT_RNaseH"/>
</dbReference>
<dbReference type="GO" id="GO:0004519">
    <property type="term" value="F:endonuclease activity"/>
    <property type="evidence" value="ECO:0007669"/>
    <property type="project" value="UniProtKB-KW"/>
</dbReference>
<dbReference type="InterPro" id="IPR043502">
    <property type="entry name" value="DNA/RNA_pol_sf"/>
</dbReference>
<accession>A0A443RVQ4</accession>
<keyword evidence="5" id="KW-0378">Hydrolase</keyword>
<feature type="non-terminal residue" evidence="8">
    <location>
        <position position="1"/>
    </location>
</feature>
<dbReference type="GO" id="GO:0016787">
    <property type="term" value="F:hydrolase activity"/>
    <property type="evidence" value="ECO:0007669"/>
    <property type="project" value="UniProtKB-KW"/>
</dbReference>
<evidence type="ECO:0000256" key="6">
    <source>
        <dbReference type="ARBA" id="ARBA00022918"/>
    </source>
</evidence>